<sequence>MPARQNPPYQTQTRFATTIPSLPPPPNRPPQNGQGVKGRSRHMDRLAEPGHPTLYALQPSQSFPPARLTTIFGGGMGVGFP</sequence>
<keyword evidence="2" id="KW-0614">Plasmid</keyword>
<keyword evidence="3" id="KW-1185">Reference proteome</keyword>
<dbReference type="InParanoid" id="E8R6W9"/>
<dbReference type="Proteomes" id="UP000008631">
    <property type="component" value="Plasmid pISOP01"/>
</dbReference>
<evidence type="ECO:0000313" key="2">
    <source>
        <dbReference type="EMBL" id="ADV64312.1"/>
    </source>
</evidence>
<dbReference type="KEGG" id="ipa:Isop_3756"/>
<gene>
    <name evidence="2" type="ordered locus">Isop_3756</name>
</gene>
<feature type="region of interest" description="Disordered" evidence="1">
    <location>
        <begin position="1"/>
        <end position="46"/>
    </location>
</feature>
<feature type="compositionally biased region" description="Polar residues" evidence="1">
    <location>
        <begin position="7"/>
        <end position="19"/>
    </location>
</feature>
<reference evidence="2 3" key="2">
    <citation type="journal article" date="2011" name="Stand. Genomic Sci.">
        <title>Complete genome sequence of Isosphaera pallida type strain (IS1B).</title>
        <authorList>
            <consortium name="US DOE Joint Genome Institute (JGI-PGF)"/>
            <person name="Goker M."/>
            <person name="Cleland D."/>
            <person name="Saunders E."/>
            <person name="Lapidus A."/>
            <person name="Nolan M."/>
            <person name="Lucas S."/>
            <person name="Hammon N."/>
            <person name="Deshpande S."/>
            <person name="Cheng J.F."/>
            <person name="Tapia R."/>
            <person name="Han C."/>
            <person name="Goodwin L."/>
            <person name="Pitluck S."/>
            <person name="Liolios K."/>
            <person name="Pagani I."/>
            <person name="Ivanova N."/>
            <person name="Mavromatis K."/>
            <person name="Pati A."/>
            <person name="Chen A."/>
            <person name="Palaniappan K."/>
            <person name="Land M."/>
            <person name="Hauser L."/>
            <person name="Chang Y.J."/>
            <person name="Jeffries C.D."/>
            <person name="Detter J.C."/>
            <person name="Beck B."/>
            <person name="Woyke T."/>
            <person name="Bristow J."/>
            <person name="Eisen J.A."/>
            <person name="Markowitz V."/>
            <person name="Hugenholtz P."/>
            <person name="Kyrpides N.C."/>
            <person name="Klenk H.P."/>
        </authorList>
    </citation>
    <scope>NUCLEOTIDE SEQUENCE [LARGE SCALE GENOMIC DNA]</scope>
    <source>
        <strain evidence="3">ATCC 43644 / DSM 9630 / IS1B</strain>
        <plasmid evidence="3">pISOP01</plasmid>
    </source>
</reference>
<name>E8R6W9_ISOPI</name>
<dbReference type="AlphaFoldDB" id="E8R6W9"/>
<geneLocation type="plasmid" evidence="2 3">
    <name>pISOP01</name>
</geneLocation>
<organism evidence="2 3">
    <name type="scientific">Isosphaera pallida (strain ATCC 43644 / DSM 9630 / IS1B)</name>
    <dbReference type="NCBI Taxonomy" id="575540"/>
    <lineage>
        <taxon>Bacteria</taxon>
        <taxon>Pseudomonadati</taxon>
        <taxon>Planctomycetota</taxon>
        <taxon>Planctomycetia</taxon>
        <taxon>Isosphaerales</taxon>
        <taxon>Isosphaeraceae</taxon>
        <taxon>Isosphaera</taxon>
    </lineage>
</organism>
<evidence type="ECO:0000313" key="3">
    <source>
        <dbReference type="Proteomes" id="UP000008631"/>
    </source>
</evidence>
<reference key="1">
    <citation type="submission" date="2010-11" db="EMBL/GenBank/DDBJ databases">
        <title>The complete sequence of plasmid of Isophaera pallida ATCC 43644.</title>
        <authorList>
            <consortium name="US DOE Joint Genome Institute (JGI-PGF)"/>
            <person name="Lucas S."/>
            <person name="Copeland A."/>
            <person name="Lapidus A."/>
            <person name="Bruce D."/>
            <person name="Goodwin L."/>
            <person name="Pitluck S."/>
            <person name="Kyrpides N."/>
            <person name="Mavromatis K."/>
            <person name="Pagani I."/>
            <person name="Ivanova N."/>
            <person name="Saunders E."/>
            <person name="Brettin T."/>
            <person name="Detter J.C."/>
            <person name="Han C."/>
            <person name="Tapia R."/>
            <person name="Land M."/>
            <person name="Hauser L."/>
            <person name="Markowitz V."/>
            <person name="Cheng J.-F."/>
            <person name="Hugenholtz P."/>
            <person name="Woyke T."/>
            <person name="Wu D."/>
            <person name="Eisen J.A."/>
        </authorList>
    </citation>
    <scope>NUCLEOTIDE SEQUENCE</scope>
    <source>
        <strain>ATCC 43644</strain>
    </source>
</reference>
<dbReference type="EMBL" id="CP002354">
    <property type="protein sequence ID" value="ADV64312.1"/>
    <property type="molecule type" value="Genomic_DNA"/>
</dbReference>
<protein>
    <submittedName>
        <fullName evidence="2">Uncharacterized protein</fullName>
    </submittedName>
</protein>
<accession>E8R6W9</accession>
<evidence type="ECO:0000256" key="1">
    <source>
        <dbReference type="SAM" id="MobiDB-lite"/>
    </source>
</evidence>
<proteinExistence type="predicted"/>
<dbReference type="HOGENOM" id="CLU_2569240_0_0_0"/>